<reference evidence="13" key="2">
    <citation type="journal article" date="2024" name="Plant">
        <title>Genomic evolution and insights into agronomic trait innovations of Sesamum species.</title>
        <authorList>
            <person name="Miao H."/>
            <person name="Wang L."/>
            <person name="Qu L."/>
            <person name="Liu H."/>
            <person name="Sun Y."/>
            <person name="Le M."/>
            <person name="Wang Q."/>
            <person name="Wei S."/>
            <person name="Zheng Y."/>
            <person name="Lin W."/>
            <person name="Duan Y."/>
            <person name="Cao H."/>
            <person name="Xiong S."/>
            <person name="Wang X."/>
            <person name="Wei L."/>
            <person name="Li C."/>
            <person name="Ma Q."/>
            <person name="Ju M."/>
            <person name="Zhao R."/>
            <person name="Li G."/>
            <person name="Mu C."/>
            <person name="Tian Q."/>
            <person name="Mei H."/>
            <person name="Zhang T."/>
            <person name="Gao T."/>
            <person name="Zhang H."/>
        </authorList>
    </citation>
    <scope>NUCLEOTIDE SEQUENCE</scope>
    <source>
        <strain evidence="13">K16</strain>
    </source>
</reference>
<dbReference type="SUPFAM" id="SSF46689">
    <property type="entry name" value="Homeodomain-like"/>
    <property type="match status" value="1"/>
</dbReference>
<keyword evidence="6 8" id="KW-0539">Nucleus</keyword>
<comment type="function">
    <text evidence="10">Transcription factor.</text>
</comment>
<dbReference type="GO" id="GO:0045893">
    <property type="term" value="P:positive regulation of DNA-templated transcription"/>
    <property type="evidence" value="ECO:0007669"/>
    <property type="project" value="TreeGrafter"/>
</dbReference>
<dbReference type="GO" id="GO:0005634">
    <property type="term" value="C:nucleus"/>
    <property type="evidence" value="ECO:0007669"/>
    <property type="project" value="UniProtKB-SubCell"/>
</dbReference>
<proteinExistence type="inferred from homology"/>
<evidence type="ECO:0000256" key="7">
    <source>
        <dbReference type="ARBA" id="ARBA00025748"/>
    </source>
</evidence>
<dbReference type="EMBL" id="JACGWL010000007">
    <property type="protein sequence ID" value="KAK4399163.1"/>
    <property type="molecule type" value="Genomic_DNA"/>
</dbReference>
<dbReference type="PROSITE" id="PS50071">
    <property type="entry name" value="HOMEOBOX_2"/>
    <property type="match status" value="1"/>
</dbReference>
<dbReference type="SMART" id="SM00389">
    <property type="entry name" value="HOX"/>
    <property type="match status" value="1"/>
</dbReference>
<evidence type="ECO:0000256" key="2">
    <source>
        <dbReference type="ARBA" id="ARBA00023015"/>
    </source>
</evidence>
<dbReference type="Pfam" id="PF00046">
    <property type="entry name" value="Homeodomain"/>
    <property type="match status" value="1"/>
</dbReference>
<dbReference type="PROSITE" id="PS00027">
    <property type="entry name" value="HOMEOBOX_1"/>
    <property type="match status" value="1"/>
</dbReference>
<sequence>MDQFQFPQTRKHQTRHKKRLTQGQVRLLETNFNFSNKLDPESKSRLALELGVPPRQIAIWYQNKRAREKNHSLEADHKALQQQLENAVAENAKAELNKIHGVLKAFNSSSSCEEVGSSSLSSEQNLEKEFYAALIGVRDPFVATDGYDFFGSSYDLQLFVEFYM</sequence>
<organism evidence="13 14">
    <name type="scientific">Sesamum angolense</name>
    <dbReference type="NCBI Taxonomy" id="2727404"/>
    <lineage>
        <taxon>Eukaryota</taxon>
        <taxon>Viridiplantae</taxon>
        <taxon>Streptophyta</taxon>
        <taxon>Embryophyta</taxon>
        <taxon>Tracheophyta</taxon>
        <taxon>Spermatophyta</taxon>
        <taxon>Magnoliopsida</taxon>
        <taxon>eudicotyledons</taxon>
        <taxon>Gunneridae</taxon>
        <taxon>Pentapetalae</taxon>
        <taxon>asterids</taxon>
        <taxon>lamiids</taxon>
        <taxon>Lamiales</taxon>
        <taxon>Pedaliaceae</taxon>
        <taxon>Sesamum</taxon>
    </lineage>
</organism>
<evidence type="ECO:0000256" key="10">
    <source>
        <dbReference type="RuleBase" id="RU369038"/>
    </source>
</evidence>
<dbReference type="AlphaFoldDB" id="A0AAE1WTS5"/>
<keyword evidence="4 8" id="KW-0371">Homeobox</keyword>
<evidence type="ECO:0000256" key="3">
    <source>
        <dbReference type="ARBA" id="ARBA00023125"/>
    </source>
</evidence>
<evidence type="ECO:0000313" key="13">
    <source>
        <dbReference type="EMBL" id="KAK4399163.1"/>
    </source>
</evidence>
<reference evidence="13" key="1">
    <citation type="submission" date="2020-06" db="EMBL/GenBank/DDBJ databases">
        <authorList>
            <person name="Li T."/>
            <person name="Hu X."/>
            <person name="Zhang T."/>
            <person name="Song X."/>
            <person name="Zhang H."/>
            <person name="Dai N."/>
            <person name="Sheng W."/>
            <person name="Hou X."/>
            <person name="Wei L."/>
        </authorList>
    </citation>
    <scope>NUCLEOTIDE SEQUENCE</scope>
    <source>
        <strain evidence="13">K16</strain>
        <tissue evidence="13">Leaf</tissue>
    </source>
</reference>
<evidence type="ECO:0000256" key="11">
    <source>
        <dbReference type="SAM" id="Coils"/>
    </source>
</evidence>
<dbReference type="CDD" id="cd00086">
    <property type="entry name" value="homeodomain"/>
    <property type="match status" value="1"/>
</dbReference>
<dbReference type="InterPro" id="IPR001356">
    <property type="entry name" value="HD"/>
</dbReference>
<keyword evidence="5 10" id="KW-0804">Transcription</keyword>
<dbReference type="GO" id="GO:0000981">
    <property type="term" value="F:DNA-binding transcription factor activity, RNA polymerase II-specific"/>
    <property type="evidence" value="ECO:0007669"/>
    <property type="project" value="UniProtKB-UniRule"/>
</dbReference>
<dbReference type="PANTHER" id="PTHR24326:SF522">
    <property type="entry name" value="HOMEOBOX-LEUCINE ZIPPER PROTEIN ATHB-52"/>
    <property type="match status" value="1"/>
</dbReference>
<feature type="coiled-coil region" evidence="11">
    <location>
        <begin position="63"/>
        <end position="97"/>
    </location>
</feature>
<dbReference type="InterPro" id="IPR045224">
    <property type="entry name" value="HDZip_class_I_plant"/>
</dbReference>
<evidence type="ECO:0000256" key="5">
    <source>
        <dbReference type="ARBA" id="ARBA00023163"/>
    </source>
</evidence>
<evidence type="ECO:0000256" key="8">
    <source>
        <dbReference type="PROSITE-ProRule" id="PRU00108"/>
    </source>
</evidence>
<keyword evidence="3 8" id="KW-0238">DNA-binding</keyword>
<keyword evidence="2 10" id="KW-0805">Transcription regulation</keyword>
<evidence type="ECO:0000313" key="14">
    <source>
        <dbReference type="Proteomes" id="UP001289374"/>
    </source>
</evidence>
<comment type="subcellular location">
    <subcellularLocation>
        <location evidence="1 8 9">Nucleus</location>
    </subcellularLocation>
</comment>
<keyword evidence="11" id="KW-0175">Coiled coil</keyword>
<evidence type="ECO:0000256" key="1">
    <source>
        <dbReference type="ARBA" id="ARBA00004123"/>
    </source>
</evidence>
<dbReference type="InterPro" id="IPR017970">
    <property type="entry name" value="Homeobox_CS"/>
</dbReference>
<evidence type="ECO:0000259" key="12">
    <source>
        <dbReference type="PROSITE" id="PS50071"/>
    </source>
</evidence>
<evidence type="ECO:0000256" key="4">
    <source>
        <dbReference type="ARBA" id="ARBA00023155"/>
    </source>
</evidence>
<keyword evidence="14" id="KW-1185">Reference proteome</keyword>
<gene>
    <name evidence="13" type="ORF">Sango_1391800</name>
</gene>
<accession>A0AAE1WTS5</accession>
<dbReference type="Proteomes" id="UP001289374">
    <property type="component" value="Unassembled WGS sequence"/>
</dbReference>
<evidence type="ECO:0000256" key="6">
    <source>
        <dbReference type="ARBA" id="ARBA00023242"/>
    </source>
</evidence>
<feature type="domain" description="Homeobox" evidence="12">
    <location>
        <begin position="11"/>
        <end position="71"/>
    </location>
</feature>
<dbReference type="Gene3D" id="1.10.10.60">
    <property type="entry name" value="Homeodomain-like"/>
    <property type="match status" value="1"/>
</dbReference>
<comment type="similarity">
    <text evidence="7 10">Belongs to the HD-ZIP homeobox family. Class I subfamily.</text>
</comment>
<feature type="DNA-binding region" description="Homeobox" evidence="8">
    <location>
        <begin position="13"/>
        <end position="72"/>
    </location>
</feature>
<dbReference type="InterPro" id="IPR009057">
    <property type="entry name" value="Homeodomain-like_sf"/>
</dbReference>
<protein>
    <recommendedName>
        <fullName evidence="10">Homeobox-leucine zipper protein</fullName>
    </recommendedName>
    <alternativeName>
        <fullName evidence="10">HD-ZIP protein</fullName>
    </alternativeName>
    <alternativeName>
        <fullName evidence="10">Homeodomain transcription factor</fullName>
    </alternativeName>
</protein>
<comment type="caution">
    <text evidence="13">The sequence shown here is derived from an EMBL/GenBank/DDBJ whole genome shotgun (WGS) entry which is preliminary data.</text>
</comment>
<dbReference type="PANTHER" id="PTHR24326">
    <property type="entry name" value="HOMEOBOX-LEUCINE ZIPPER PROTEIN"/>
    <property type="match status" value="1"/>
</dbReference>
<evidence type="ECO:0000256" key="9">
    <source>
        <dbReference type="RuleBase" id="RU000682"/>
    </source>
</evidence>
<dbReference type="GO" id="GO:0043565">
    <property type="term" value="F:sequence-specific DNA binding"/>
    <property type="evidence" value="ECO:0007669"/>
    <property type="project" value="TreeGrafter"/>
</dbReference>
<name>A0AAE1WTS5_9LAMI</name>